<organism evidence="1 2">
    <name type="scientific">Diversispora epigaea</name>
    <dbReference type="NCBI Taxonomy" id="1348612"/>
    <lineage>
        <taxon>Eukaryota</taxon>
        <taxon>Fungi</taxon>
        <taxon>Fungi incertae sedis</taxon>
        <taxon>Mucoromycota</taxon>
        <taxon>Glomeromycotina</taxon>
        <taxon>Glomeromycetes</taxon>
        <taxon>Diversisporales</taxon>
        <taxon>Diversisporaceae</taxon>
        <taxon>Diversispora</taxon>
    </lineage>
</organism>
<gene>
    <name evidence="1" type="ORF">Glove_551g10</name>
</gene>
<evidence type="ECO:0000313" key="1">
    <source>
        <dbReference type="EMBL" id="RHZ48450.1"/>
    </source>
</evidence>
<keyword evidence="2" id="KW-1185">Reference proteome</keyword>
<dbReference type="EMBL" id="PQFF01000469">
    <property type="protein sequence ID" value="RHZ48450.1"/>
    <property type="molecule type" value="Genomic_DNA"/>
</dbReference>
<proteinExistence type="predicted"/>
<comment type="caution">
    <text evidence="1">The sequence shown here is derived from an EMBL/GenBank/DDBJ whole genome shotgun (WGS) entry which is preliminary data.</text>
</comment>
<evidence type="ECO:0000313" key="2">
    <source>
        <dbReference type="Proteomes" id="UP000266861"/>
    </source>
</evidence>
<name>A0A397GK70_9GLOM</name>
<dbReference type="AlphaFoldDB" id="A0A397GK70"/>
<accession>A0A397GK70</accession>
<dbReference type="Proteomes" id="UP000266861">
    <property type="component" value="Unassembled WGS sequence"/>
</dbReference>
<protein>
    <submittedName>
        <fullName evidence="1">Uncharacterized protein</fullName>
    </submittedName>
</protein>
<reference evidence="1 2" key="1">
    <citation type="submission" date="2018-08" db="EMBL/GenBank/DDBJ databases">
        <title>Genome and evolution of the arbuscular mycorrhizal fungus Diversispora epigaea (formerly Glomus versiforme) and its bacterial endosymbionts.</title>
        <authorList>
            <person name="Sun X."/>
            <person name="Fei Z."/>
            <person name="Harrison M."/>
        </authorList>
    </citation>
    <scope>NUCLEOTIDE SEQUENCE [LARGE SCALE GENOMIC DNA]</scope>
    <source>
        <strain evidence="1 2">IT104</strain>
    </source>
</reference>
<sequence length="59" mass="6775">MEKDGYFEILEKGSGLMHTLGRIDTTMTFARKLPFNPIINTLIDEDGKPYTLIHEVHLL</sequence>